<reference evidence="2 3" key="1">
    <citation type="submission" date="2019-08" db="EMBL/GenBank/DDBJ databases">
        <title>Selenomonas sp. mPRGC5 and Selenomonas sp. mPRGC8 isolated from ruminal fluid of dairy goat (Capra hircus).</title>
        <authorList>
            <person name="Poothong S."/>
            <person name="Nuengjamnong C."/>
            <person name="Tanasupawat S."/>
        </authorList>
    </citation>
    <scope>NUCLEOTIDE SEQUENCE [LARGE SCALE GENOMIC DNA]</scope>
    <source>
        <strain evidence="3">mPRGC8</strain>
    </source>
</reference>
<organism evidence="2 3">
    <name type="scientific">Selenomonas caprae</name>
    <dbReference type="NCBI Taxonomy" id="2606905"/>
    <lineage>
        <taxon>Bacteria</taxon>
        <taxon>Bacillati</taxon>
        <taxon>Bacillota</taxon>
        <taxon>Negativicutes</taxon>
        <taxon>Selenomonadales</taxon>
        <taxon>Selenomonadaceae</taxon>
        <taxon>Selenomonas</taxon>
    </lineage>
</organism>
<proteinExistence type="predicted"/>
<protein>
    <recommendedName>
        <fullName evidence="1">Immunity protein 30 domain-containing protein</fullName>
    </recommendedName>
</protein>
<name>A0A5D6WLX8_9FIRM</name>
<gene>
    <name evidence="2" type="ORF">FZ041_11580</name>
</gene>
<dbReference type="Pfam" id="PF15565">
    <property type="entry name" value="Imm30"/>
    <property type="match status" value="1"/>
</dbReference>
<feature type="domain" description="Immunity protein 30" evidence="1">
    <location>
        <begin position="23"/>
        <end position="114"/>
    </location>
</feature>
<dbReference type="AlphaFoldDB" id="A0A5D6WLX8"/>
<evidence type="ECO:0000313" key="3">
    <source>
        <dbReference type="Proteomes" id="UP000322783"/>
    </source>
</evidence>
<dbReference type="InterPro" id="IPR029084">
    <property type="entry name" value="Imm30"/>
</dbReference>
<dbReference type="Proteomes" id="UP000322783">
    <property type="component" value="Unassembled WGS sequence"/>
</dbReference>
<dbReference type="EMBL" id="VTOZ01000027">
    <property type="protein sequence ID" value="TYZ27424.1"/>
    <property type="molecule type" value="Genomic_DNA"/>
</dbReference>
<comment type="caution">
    <text evidence="2">The sequence shown here is derived from an EMBL/GenBank/DDBJ whole genome shotgun (WGS) entry which is preliminary data.</text>
</comment>
<evidence type="ECO:0000313" key="2">
    <source>
        <dbReference type="EMBL" id="TYZ27424.1"/>
    </source>
</evidence>
<keyword evidence="3" id="KW-1185">Reference proteome</keyword>
<sequence length="161" mass="19068">MLKEIGMMFLDIKEMETILYKTRELMTESDVALYEKTIAEICSYNNPKYIVNMCIGFYDDTEDEEVMFGLVHAIESIGGDNLYWTFVGIEHMKEARNWSKIILYRILNDEEEIKKVPSVMDALPQKNRKYIIDLLEEIKDEDYDMFSRSIDFILGQMKMNK</sequence>
<evidence type="ECO:0000259" key="1">
    <source>
        <dbReference type="Pfam" id="PF15565"/>
    </source>
</evidence>
<accession>A0A5D6WLX8</accession>